<evidence type="ECO:0000313" key="3">
    <source>
        <dbReference type="EMBL" id="GJN42666.1"/>
    </source>
</evidence>
<keyword evidence="2" id="KW-0732">Signal</keyword>
<gene>
    <name evidence="3" type="ORF">CAT723_11450</name>
</gene>
<dbReference type="Gene3D" id="2.130.10.10">
    <property type="entry name" value="YVTN repeat-like/Quinoprotein amine dehydrogenase"/>
    <property type="match status" value="2"/>
</dbReference>
<dbReference type="AlphaFoldDB" id="A0AAV5G6M9"/>
<comment type="caution">
    <text evidence="3">The sequence shown here is derived from an EMBL/GenBank/DDBJ whole genome shotgun (WGS) entry which is preliminary data.</text>
</comment>
<dbReference type="InterPro" id="IPR047697">
    <property type="entry name" value="AztD-like"/>
</dbReference>
<evidence type="ECO:0000256" key="1">
    <source>
        <dbReference type="SAM" id="MobiDB-lite"/>
    </source>
</evidence>
<dbReference type="NCBIfam" id="NF038015">
    <property type="entry name" value="AztD"/>
    <property type="match status" value="1"/>
</dbReference>
<dbReference type="InterPro" id="IPR011044">
    <property type="entry name" value="Quino_amine_DH_bsu"/>
</dbReference>
<proteinExistence type="predicted"/>
<name>A0AAV5G6M9_CORAM</name>
<dbReference type="Proteomes" id="UP001054925">
    <property type="component" value="Unassembled WGS sequence"/>
</dbReference>
<dbReference type="PROSITE" id="PS51257">
    <property type="entry name" value="PROKAR_LIPOPROTEIN"/>
    <property type="match status" value="1"/>
</dbReference>
<feature type="signal peptide" evidence="2">
    <location>
        <begin position="1"/>
        <end position="25"/>
    </location>
</feature>
<sequence length="432" mass="45500">MNTRRTALAPAILTASITIAGITLAACSQTAAAPETTTAASTADNADANADANPEQDSPAEVSGPEARLVATYDGGITVLNAETLEEIADIPLNGFNRLNPLGDGRTVAVSTPEGFQVLDVAAWTEPHGDHTHSYTAQPRLTDDIYKGDKPGHVVNHAGRTLLFSDGDGTIQELDNDKLTDAAQDGKFAQPDSVVELSPHHGVAVALSDGGMVHTEGTEDSRSSLVAVDADGQETARINDCPGVHGEAAAADETLTFGCEDGVVIYKDGEFKKVAAADEYGRMGNQAGSEQSPIVLADYKVDPDAELERPTQIALINTHQDSIQLVDLGTSYSFRSLARGPEGEALVLGTDGQLRSIDPTTGEILYSVQVTEKWEEPEQWQSPRPSIFAQGDKAFITEPGAQKLHVVDIASGEVMESKTIGKSLNELTGITG</sequence>
<protein>
    <recommendedName>
        <fullName evidence="5">Secreted protein</fullName>
    </recommendedName>
</protein>
<evidence type="ECO:0008006" key="5">
    <source>
        <dbReference type="Google" id="ProtNLM"/>
    </source>
</evidence>
<dbReference type="SUPFAM" id="SSF50969">
    <property type="entry name" value="YVTN repeat-like/Quinoprotein amine dehydrogenase"/>
    <property type="match status" value="1"/>
</dbReference>
<evidence type="ECO:0000256" key="2">
    <source>
        <dbReference type="SAM" id="SignalP"/>
    </source>
</evidence>
<feature type="chain" id="PRO_5043674796" description="Secreted protein" evidence="2">
    <location>
        <begin position="26"/>
        <end position="432"/>
    </location>
</feature>
<feature type="region of interest" description="Disordered" evidence="1">
    <location>
        <begin position="38"/>
        <end position="64"/>
    </location>
</feature>
<dbReference type="InterPro" id="IPR015943">
    <property type="entry name" value="WD40/YVTN_repeat-like_dom_sf"/>
</dbReference>
<reference evidence="3" key="1">
    <citation type="submission" date="2021-12" db="EMBL/GenBank/DDBJ databases">
        <title>Draft genome sequence of Corynebacterium ammoniagenes strain T-723.</title>
        <authorList>
            <person name="Matsuzawa M."/>
            <person name="Hiratani M."/>
            <person name="Abe I."/>
            <person name="Tsuji Y."/>
            <person name="Nakamura J."/>
        </authorList>
    </citation>
    <scope>NUCLEOTIDE SEQUENCE</scope>
    <source>
        <strain evidence="3">T-723</strain>
    </source>
</reference>
<organism evidence="3 4">
    <name type="scientific">Corynebacterium ammoniagenes</name>
    <name type="common">Brevibacterium ammoniagenes</name>
    <dbReference type="NCBI Taxonomy" id="1697"/>
    <lineage>
        <taxon>Bacteria</taxon>
        <taxon>Bacillati</taxon>
        <taxon>Actinomycetota</taxon>
        <taxon>Actinomycetes</taxon>
        <taxon>Mycobacteriales</taxon>
        <taxon>Corynebacteriaceae</taxon>
        <taxon>Corynebacterium</taxon>
    </lineage>
</organism>
<dbReference type="EMBL" id="BQKK01000002">
    <property type="protein sequence ID" value="GJN42666.1"/>
    <property type="molecule type" value="Genomic_DNA"/>
</dbReference>
<accession>A0AAV5G6M9</accession>
<dbReference type="RefSeq" id="WP_003846329.1">
    <property type="nucleotide sequence ID" value="NZ_BQKK01000002.1"/>
</dbReference>
<feature type="compositionally biased region" description="Low complexity" evidence="1">
    <location>
        <begin position="38"/>
        <end position="53"/>
    </location>
</feature>
<evidence type="ECO:0000313" key="4">
    <source>
        <dbReference type="Proteomes" id="UP001054925"/>
    </source>
</evidence>